<dbReference type="AlphaFoldDB" id="R7QKC6"/>
<evidence type="ECO:0000313" key="2">
    <source>
        <dbReference type="Proteomes" id="UP000012073"/>
    </source>
</evidence>
<accession>R7QKC6</accession>
<proteinExistence type="predicted"/>
<dbReference type="Gramene" id="CDF37931">
    <property type="protein sequence ID" value="CDF37931"/>
    <property type="gene ID" value="CHC_T00006083001"/>
</dbReference>
<sequence>MGGISEAAVNKDYLIAVSCVCYVCTYGSHDTSG</sequence>
<reference evidence="2" key="1">
    <citation type="journal article" date="2013" name="Proc. Natl. Acad. Sci. U.S.A.">
        <title>Genome structure and metabolic features in the red seaweed Chondrus crispus shed light on evolution of the Archaeplastida.</title>
        <authorList>
            <person name="Collen J."/>
            <person name="Porcel B."/>
            <person name="Carre W."/>
            <person name="Ball S.G."/>
            <person name="Chaparro C."/>
            <person name="Tonon T."/>
            <person name="Barbeyron T."/>
            <person name="Michel G."/>
            <person name="Noel B."/>
            <person name="Valentin K."/>
            <person name="Elias M."/>
            <person name="Artiguenave F."/>
            <person name="Arun A."/>
            <person name="Aury J.M."/>
            <person name="Barbosa-Neto J.F."/>
            <person name="Bothwell J.H."/>
            <person name="Bouget F.Y."/>
            <person name="Brillet L."/>
            <person name="Cabello-Hurtado F."/>
            <person name="Capella-Gutierrez S."/>
            <person name="Charrier B."/>
            <person name="Cladiere L."/>
            <person name="Cock J.M."/>
            <person name="Coelho S.M."/>
            <person name="Colleoni C."/>
            <person name="Czjzek M."/>
            <person name="Da Silva C."/>
            <person name="Delage L."/>
            <person name="Denoeud F."/>
            <person name="Deschamps P."/>
            <person name="Dittami S.M."/>
            <person name="Gabaldon T."/>
            <person name="Gachon C.M."/>
            <person name="Groisillier A."/>
            <person name="Herve C."/>
            <person name="Jabbari K."/>
            <person name="Katinka M."/>
            <person name="Kloareg B."/>
            <person name="Kowalczyk N."/>
            <person name="Labadie K."/>
            <person name="Leblanc C."/>
            <person name="Lopez P.J."/>
            <person name="McLachlan D.H."/>
            <person name="Meslet-Cladiere L."/>
            <person name="Moustafa A."/>
            <person name="Nehr Z."/>
            <person name="Nyvall Collen P."/>
            <person name="Panaud O."/>
            <person name="Partensky F."/>
            <person name="Poulain J."/>
            <person name="Rensing S.A."/>
            <person name="Rousvoal S."/>
            <person name="Samson G."/>
            <person name="Symeonidi A."/>
            <person name="Weissenbach J."/>
            <person name="Zambounis A."/>
            <person name="Wincker P."/>
            <person name="Boyen C."/>
        </authorList>
    </citation>
    <scope>NUCLEOTIDE SEQUENCE [LARGE SCALE GENOMIC DNA]</scope>
    <source>
        <strain evidence="2">cv. Stackhouse</strain>
    </source>
</reference>
<organism evidence="1 2">
    <name type="scientific">Chondrus crispus</name>
    <name type="common">Carrageen Irish moss</name>
    <name type="synonym">Polymorpha crispa</name>
    <dbReference type="NCBI Taxonomy" id="2769"/>
    <lineage>
        <taxon>Eukaryota</taxon>
        <taxon>Rhodophyta</taxon>
        <taxon>Florideophyceae</taxon>
        <taxon>Rhodymeniophycidae</taxon>
        <taxon>Gigartinales</taxon>
        <taxon>Gigartinaceae</taxon>
        <taxon>Chondrus</taxon>
    </lineage>
</organism>
<dbReference type="GeneID" id="17325519"/>
<keyword evidence="2" id="KW-1185">Reference proteome</keyword>
<evidence type="ECO:0000313" key="1">
    <source>
        <dbReference type="EMBL" id="CDF37931.1"/>
    </source>
</evidence>
<name>R7QKC6_CHOCR</name>
<dbReference type="RefSeq" id="XP_005717802.1">
    <property type="nucleotide sequence ID" value="XM_005717745.1"/>
</dbReference>
<gene>
    <name evidence="1" type="ORF">CHC_T00006083001</name>
</gene>
<dbReference type="KEGG" id="ccp:CHC_T00006083001"/>
<dbReference type="Proteomes" id="UP000012073">
    <property type="component" value="Unassembled WGS sequence"/>
</dbReference>
<protein>
    <submittedName>
        <fullName evidence="1">Uncharacterized protein</fullName>
    </submittedName>
</protein>
<dbReference type="EMBL" id="HG001884">
    <property type="protein sequence ID" value="CDF37931.1"/>
    <property type="molecule type" value="Genomic_DNA"/>
</dbReference>
<dbReference type="PhylomeDB" id="R7QKC6"/>